<keyword evidence="2" id="KW-0732">Signal</keyword>
<reference evidence="3 4" key="1">
    <citation type="submission" date="2023-07" db="EMBL/GenBank/DDBJ databases">
        <title>The novel representative of Negativicutes class, Anaeroselena agilis gen. nov. sp. nov.</title>
        <authorList>
            <person name="Prokofeva M.I."/>
            <person name="Elcheninov A.G."/>
            <person name="Klyukina A."/>
            <person name="Kublanov I.V."/>
            <person name="Frolov E.N."/>
            <person name="Podosokorskaya O.A."/>
        </authorList>
    </citation>
    <scope>NUCLEOTIDE SEQUENCE [LARGE SCALE GENOMIC DNA]</scope>
    <source>
        <strain evidence="3 4">4137-cl</strain>
    </source>
</reference>
<dbReference type="RefSeq" id="WP_413778574.1">
    <property type="nucleotide sequence ID" value="NZ_JAUOZS010000001.1"/>
</dbReference>
<dbReference type="Pfam" id="PF10925">
    <property type="entry name" value="DUF2680"/>
    <property type="match status" value="1"/>
</dbReference>
<accession>A0ABU3NT68</accession>
<keyword evidence="4" id="KW-1185">Reference proteome</keyword>
<comment type="caution">
    <text evidence="3">The sequence shown here is derived from an EMBL/GenBank/DDBJ whole genome shotgun (WGS) entry which is preliminary data.</text>
</comment>
<protein>
    <submittedName>
        <fullName evidence="3">YckD family protein</fullName>
    </submittedName>
</protein>
<evidence type="ECO:0000256" key="1">
    <source>
        <dbReference type="SAM" id="MobiDB-lite"/>
    </source>
</evidence>
<dbReference type="InterPro" id="IPR024485">
    <property type="entry name" value="DUF2680"/>
</dbReference>
<feature type="signal peptide" evidence="2">
    <location>
        <begin position="1"/>
        <end position="25"/>
    </location>
</feature>
<proteinExistence type="predicted"/>
<dbReference type="EMBL" id="JAUOZS010000001">
    <property type="protein sequence ID" value="MDT8900012.1"/>
    <property type="molecule type" value="Genomic_DNA"/>
</dbReference>
<evidence type="ECO:0000313" key="4">
    <source>
        <dbReference type="Proteomes" id="UP001254848"/>
    </source>
</evidence>
<evidence type="ECO:0000256" key="2">
    <source>
        <dbReference type="SAM" id="SignalP"/>
    </source>
</evidence>
<feature type="region of interest" description="Disordered" evidence="1">
    <location>
        <begin position="96"/>
        <end position="137"/>
    </location>
</feature>
<organism evidence="3 4">
    <name type="scientific">Anaeroselena agilis</name>
    <dbReference type="NCBI Taxonomy" id="3063788"/>
    <lineage>
        <taxon>Bacteria</taxon>
        <taxon>Bacillati</taxon>
        <taxon>Bacillota</taxon>
        <taxon>Negativicutes</taxon>
        <taxon>Acetonemataceae</taxon>
        <taxon>Anaeroselena</taxon>
    </lineage>
</organism>
<sequence>MKKTIAYVTLAAMVLVVAASLVASAAPAQTPPFGQQRQAITLTDDQKKELAPLYDQLFETRKAIMQKYVDFGYMTQEQADQRIAWMKDRMSQGYGPGMMGRGFGRGHWGRGPGSGPGNGQGFGPGNGPCWQQPTPNQ</sequence>
<feature type="chain" id="PRO_5046825706" evidence="2">
    <location>
        <begin position="26"/>
        <end position="137"/>
    </location>
</feature>
<name>A0ABU3NT68_9FIRM</name>
<dbReference type="Proteomes" id="UP001254848">
    <property type="component" value="Unassembled WGS sequence"/>
</dbReference>
<evidence type="ECO:0000313" key="3">
    <source>
        <dbReference type="EMBL" id="MDT8900012.1"/>
    </source>
</evidence>
<gene>
    <name evidence="3" type="ORF">Q4T40_02025</name>
</gene>
<feature type="compositionally biased region" description="Gly residues" evidence="1">
    <location>
        <begin position="96"/>
        <end position="126"/>
    </location>
</feature>